<gene>
    <name evidence="8" type="ORF">PFLG_00036</name>
</gene>
<feature type="compositionally biased region" description="Low complexity" evidence="1">
    <location>
        <begin position="2556"/>
        <end position="2585"/>
    </location>
</feature>
<dbReference type="Proteomes" id="UP000054566">
    <property type="component" value="Unassembled WGS sequence"/>
</dbReference>
<dbReference type="InterPro" id="IPR004258">
    <property type="entry name" value="DBL"/>
</dbReference>
<dbReference type="SUPFAM" id="SSF140924">
    <property type="entry name" value="Duffy binding domain-like"/>
    <property type="match status" value="6"/>
</dbReference>
<dbReference type="Gene3D" id="1.20.58.830">
    <property type="match status" value="5"/>
</dbReference>
<feature type="region of interest" description="Disordered" evidence="1">
    <location>
        <begin position="2626"/>
        <end position="2651"/>
    </location>
</feature>
<dbReference type="Gene3D" id="1.10.1900.40">
    <property type="entry name" value="Acidic terminal segments, variant surface antigen of PfEMP1"/>
    <property type="match status" value="2"/>
</dbReference>
<dbReference type="EMBL" id="GG663758">
    <property type="protein sequence ID" value="KNC35023.1"/>
    <property type="molecule type" value="Genomic_DNA"/>
</dbReference>
<feature type="compositionally biased region" description="Basic and acidic residues" evidence="1">
    <location>
        <begin position="749"/>
        <end position="774"/>
    </location>
</feature>
<dbReference type="InterPro" id="IPR044932">
    <property type="entry name" value="PfEMP1_ATS_sf"/>
</dbReference>
<dbReference type="GO" id="GO:0046789">
    <property type="term" value="F:host cell surface receptor binding"/>
    <property type="evidence" value="ECO:0007669"/>
    <property type="project" value="InterPro"/>
</dbReference>
<dbReference type="InterPro" id="IPR008602">
    <property type="entry name" value="Duffy-antigen-binding"/>
</dbReference>
<feature type="region of interest" description="Disordered" evidence="1">
    <location>
        <begin position="728"/>
        <end position="799"/>
    </location>
</feature>
<sequence>MVKQVKPDGVIEDTTAKHIFDRIGKIVYETVEKDALPYENELHGLLTNATFEKNPPGKQTPARPCKLNHEYHTNATNGRSYPCRKGTEKRFSEVSGGECDKNKIRGSKGDNEGACAPYRRLNLCVRNLENISDFNNINNDTLLADVCLAALHEGDSIRSDHYKYKLTNSSSQICTMLARSFADIGDIIRGKDLYLGDNGKDRLEENLRKIFKKIYDNLVEKKKEAKDYYKDTTNYYKLREDWWNNNRKMVWYAITCGAAGGEYFRKTCGTGTPTNKQCRCTTRVVPTYFDYVPQYLRWFDEWAEEFCRLRKHKLQNAIKNCRYDENNKERYCDLNGYNCKETIRGKDILVEGEGCKKCTVPCDNFVHWIDNQQKEFLKQKNKYAEEIKKADGKNGTSNGKINNTYEKEFYTELKKNYQDVDKFLDILSKEQICQSQPKVGNEIADAADFTKDKTEETFSHTEYCQACPWCGVKDGGPPWEAKGDGECKKTRENPTYKSTEIPILTGDKTKSDMVQKYNKFCKNNGGNDATGATPTAKDGENGKKGNQIETWKCYYDESKESGQNNNCILGDWQKVTQKDKIMPYHPFFWKWVTEMLIDSMYWRKELKSCINNNKNTCRKGCHDKCECYKRWVKQKKEEEWKQMEKHFKTQDFGSPVGLLGQFGYDAVLQQVLDIQDLFENIKDTYGNVKELEGIKKMLEKEKSQEVVGAVTENKNTIDLLFEDEEKEAEKCKDCPLPEDKSPGRALNQRPDEPTASDDGHDDVHDNEIHQRDLNIEDDVEEEEGSSEDTNGATEATTTQDGVKPACDIVADIFSNVDTLKQACSTKYVNGREKFPNWKCVPTSDKSDASGSICVPPRRRKLYIHDLQSLSGEDGKTQSHKQLLEWFVKSAAVETFFLWDRYKKENKPQNTSQLQTLDGSSGDDEDDPQNKLKSGTIPSEFLRQMFYTFGDYRDIVVRGGGDVNSGSEKEGGGSSSNEKNLVVLLSENKQEMEKIQQEIDKILKQSGSKLPGVPPKPSVENPRVKWWDTNAQHIWNGMICALTYKDSGDKKIEQVKTANGDDLFQELKNGNDYDKVSFGGTEGPINTNAGKDAHKGTKLKDFVNRPTYFRWLEEWGEEFYRKRTHKLTKAKNKCQGYNANYNRIYCSGDGYDCTDNDLKYNNIYAALNCRHCHKQCRNYKIWIKNKEKEFDNQKKKYEMEIPKLKANSINNGQDEKFYNYIKNYSTVDKFLASLNQAKEYEDNIDQENKIDFNNNRKTFGPSTYCKACPLNGVTCKSNGKCEENKEKVQNNAKGEPTDIHMFVDDKSTNVIEKKLQGKCKEYGLYKDLANQVWTCQKKQDAVDYCIIKDFVKSEYYDEKIPFNILFHRWLIDFIQYYNKSKETITRCIKDVNSCKEGCKDNCDCVDQWINKKCSEWEIIKKYFKAYLQTNEERIAYTIKTFFQQGLFENDYKKAEEVLDDKNQKEIEKLWGCTGGITCNTDDEEQLHGDFITNLIKKLKEKIESCQKKHTETSGNPSPPCVDTPPLVEEEINPLDEDTTDIQKPLFCPTEEDDGQESEEEEEVCEMVKTLLDKSNGGTSGINDCNPKDHPNKDSYPKWDCTTSKIKTGEEGACMPPRRQKLCINDLKVLKDQSDANKQDLKKAFIKCAAIETYFSWHYYKSKKRGVDTQKQLKEEKIPDEFKKIMYYTFADYKDICLGKDISSDQNIQDISKKVNDILNGTNRKSGSTECTPETWWEKYGHEIWEGMLCALTHEIDAEEKKNKIKTTYKDPPHDFAKNPQFLRWFIEWGDQFCRERVVKIEELKNGCNDYKCENTDEDKKQACKTACEDYKKWLKDWKDQYEQQTAKFDKDKKAGKFDGTSAEEDVDVSSVHEYLQEQLEKLCKNSDCACMKNPSTKDEETELLGENYFPEAMDYPPKEINKKCDCAIPPEPMSCVEQIAKHLREKAEKNVKNYESSLKGKPGNFNNNCNQIDEAIKGDNGSRTINKNKLNTTFPSNGESCENVGTDRLKIGQEWKCDKINNTEENICFPPRRQHICLKKLENMKNSVIDNNEKLLKAVMEAAQYEAIDILKKMKPEKEIKFCEICDAMKYSFADIGDIIRGKSKIKTNNGDNIEDKLKEIFTKLKSGNSSLNNMELTQFREKWWDANRKDVWNAMTCVAPNDAHLKKKTLNNSGHNSHTTDSIRGTQEKCGYDKEPPDYDYIPERYRFLQEWSEYYCKALKEKNDEMKNKCSECLRNGTCENDKNDNTCEECKKKCEDYTKFVDKWKAQFEEQNEIYKTLYIQDRTHGPNAARRNPSIKFLKKLEESCDNPYSAEKYLDKSTHCTDYKFSETNNNENDAFSPYPNDYKEQCKCKEKSENNASPGDTRSLPPEWFLPKIPGIKTIQNVVPRIPNRIKNIMPDAHTIHAIVARSFDYFVPKFPKEFKPPPTNNILNEVLPSAIPVGIALALTSIAFLYLKKKTKASVGNLFQILQIPKSDYDIPTLESKNRYIPYKSGPYKGKTYIYMEGDSDSGHYYEDTTDVTSSESEYEELDINDIYVPGSPKYKTLIEVVLEPSGNNTTASGNNTTASGNNTTASGNNTTASGKNTPSDTQNDIQNDGIPSSKITDNEWNTLKDEFISQYLQSEQPKDVPNDYRSGTIPTNTNNTTMPRHNVEEKPFITSIHDRNLYTGEEINYNINMSTNSANNDLYSGQNNLYSDVDSTSGNRDSYSDKNDPISDNHHPYSGIDLINDSLNSGNQPIDIYDELLKRKENELFGTEHHPKRTTTNHFATPTRDDPLHNQLELFHKWLDRHRDMCEKWENHHERLAKLKEEWENETHSGNTHPSDSNKTLNTDVSIQIHMDNPKPINQFTNMDTYPNNSSMDTILEDLDKPFNEPYYYDMYDDDIYYDVNDDNDTSTADSNAMDVSNKVQIEMDVNTKLVKKKYPIADVWDI</sequence>
<dbReference type="Pfam" id="PF03011">
    <property type="entry name" value="PFEMP"/>
    <property type="match status" value="2"/>
</dbReference>
<feature type="domain" description="Duffy-binding-like" evidence="7">
    <location>
        <begin position="301"/>
        <end position="462"/>
    </location>
</feature>
<dbReference type="Pfam" id="PF18562">
    <property type="entry name" value="CIDR1_gamma"/>
    <property type="match status" value="1"/>
</dbReference>
<dbReference type="InterPro" id="IPR029211">
    <property type="entry name" value="PfEMP1_ATS"/>
</dbReference>
<feature type="compositionally biased region" description="Basic and acidic residues" evidence="1">
    <location>
        <begin position="2709"/>
        <end position="2721"/>
    </location>
</feature>
<dbReference type="FunFam" id="1.20.1310.20:FF:000023">
    <property type="entry name" value="Erythrocyte membrane protein 1, PfEMP1"/>
    <property type="match status" value="1"/>
</dbReference>
<dbReference type="InterPro" id="IPR042202">
    <property type="entry name" value="Duffy-ag-bd_sf"/>
</dbReference>
<reference evidence="9" key="1">
    <citation type="submission" date="2015-07" db="EMBL/GenBank/DDBJ databases">
        <title>Annotation of Plasmodium falciparum RAJ116.</title>
        <authorList>
            <consortium name="The Broad Institute Genome Sequencing Platform"/>
            <person name="Volkman S.K."/>
            <person name="Neafsey D.E."/>
            <person name="Dash A.P."/>
            <person name="Chitnis C.E."/>
            <person name="Hartl D.L."/>
            <person name="Young S.K."/>
            <person name="Zeng Q."/>
            <person name="Koehrsen M."/>
            <person name="Alvarado L."/>
            <person name="Berlin A."/>
            <person name="Borenstein D."/>
            <person name="Chapman S.B."/>
            <person name="Chen Z."/>
            <person name="Engels R."/>
            <person name="Freedman E."/>
            <person name="Gellesch M."/>
            <person name="Goldberg J."/>
            <person name="Griggs A."/>
            <person name="Gujja S."/>
            <person name="Heilman E.R."/>
            <person name="Heiman D.I."/>
            <person name="Howarth C."/>
            <person name="Jen D."/>
            <person name="Larson L."/>
            <person name="Mehta T."/>
            <person name="Neiman D."/>
            <person name="Park D."/>
            <person name="Pearson M."/>
            <person name="Roberts A."/>
            <person name="Saif S."/>
            <person name="Shea T."/>
            <person name="Shenoy N."/>
            <person name="Sisk P."/>
            <person name="Stolte C."/>
            <person name="Sykes S."/>
            <person name="Walk T."/>
            <person name="White J."/>
            <person name="Yandava C."/>
            <person name="Haas B."/>
            <person name="Henn M.R."/>
            <person name="Nusbaum C."/>
            <person name="Birren B."/>
        </authorList>
    </citation>
    <scope>NUCLEOTIDE SEQUENCE [LARGE SCALE GENOMIC DNA]</scope>
    <source>
        <strain evidence="9">RAJ116</strain>
    </source>
</reference>
<feature type="compositionally biased region" description="Polar residues" evidence="1">
    <location>
        <begin position="907"/>
        <end position="918"/>
    </location>
</feature>
<dbReference type="Pfam" id="PF15445">
    <property type="entry name" value="ATS"/>
    <property type="match status" value="1"/>
</dbReference>
<dbReference type="InterPro" id="IPR041480">
    <property type="entry name" value="CIDR1_gamma"/>
</dbReference>
<feature type="domain" description="Duffy-antigen binding" evidence="3">
    <location>
        <begin position="852"/>
        <end position="1058"/>
    </location>
</feature>
<evidence type="ECO:0000259" key="2">
    <source>
        <dbReference type="Pfam" id="PF03011"/>
    </source>
</evidence>
<accession>A0A0L0CRS1</accession>
<dbReference type="InterPro" id="IPR029210">
    <property type="entry name" value="PfEMP1_NTS"/>
</dbReference>
<feature type="region of interest" description="Disordered" evidence="1">
    <location>
        <begin position="907"/>
        <end position="934"/>
    </location>
</feature>
<evidence type="ECO:0000259" key="4">
    <source>
        <dbReference type="Pfam" id="PF15445"/>
    </source>
</evidence>
<feature type="compositionally biased region" description="Polar residues" evidence="1">
    <location>
        <begin position="2170"/>
        <end position="2185"/>
    </location>
</feature>
<feature type="domain" description="Duffy-antigen binding" evidence="3">
    <location>
        <begin position="113"/>
        <end position="297"/>
    </location>
</feature>
<evidence type="ECO:0000259" key="3">
    <source>
        <dbReference type="Pfam" id="PF05424"/>
    </source>
</evidence>
<dbReference type="Gene3D" id="1.20.1310.20">
    <property type="entry name" value="Duffy-antigen binding domain"/>
    <property type="match status" value="4"/>
</dbReference>
<feature type="region of interest" description="Disordered" evidence="1">
    <location>
        <begin position="2556"/>
        <end position="2607"/>
    </location>
</feature>
<feature type="domain" description="Duffy-binding-like" evidence="7">
    <location>
        <begin position="1113"/>
        <end position="1261"/>
    </location>
</feature>
<feature type="domain" description="Plasmodium falciparum erythrocyte membrane protein-1 N-terminal segment" evidence="5">
    <location>
        <begin position="15"/>
        <end position="50"/>
    </location>
</feature>
<reference evidence="9" key="2">
    <citation type="submission" date="2015-07" db="EMBL/GenBank/DDBJ databases">
        <title>The genome sequence of Plasmodium falciparum RAJ116.</title>
        <authorList>
            <consortium name="The Broad Institute Genome Sequencing Platform"/>
            <person name="Volkman S.K."/>
            <person name="Neafsey D.E."/>
            <person name="Dash A.P."/>
            <person name="Chitnis C.E."/>
            <person name="Hartl D.L."/>
            <person name="Young S.K."/>
            <person name="Kodira C.D."/>
            <person name="Zeng Q."/>
            <person name="Koehrsen M."/>
            <person name="Godfrey P."/>
            <person name="Alvarado L."/>
            <person name="Berlin A."/>
            <person name="Borenstein D."/>
            <person name="Chen Z."/>
            <person name="Engels R."/>
            <person name="Freedman E."/>
            <person name="Gellesch M."/>
            <person name="Goldberg J."/>
            <person name="Griggs A."/>
            <person name="Gujja S."/>
            <person name="Heiman D."/>
            <person name="Hepburn T."/>
            <person name="Howarth C."/>
            <person name="Jen D."/>
            <person name="Larson L."/>
            <person name="Lewis B."/>
            <person name="Mehta T."/>
            <person name="Park D."/>
            <person name="Pearson M."/>
            <person name="Roberts A."/>
            <person name="Saif S."/>
            <person name="Shea T."/>
            <person name="Shenoy N."/>
            <person name="Sisk P."/>
            <person name="Stolte C."/>
            <person name="Sykes S."/>
            <person name="Walk T."/>
            <person name="White J."/>
            <person name="Yandava C."/>
            <person name="Wirth D.F."/>
            <person name="Nusbaum C."/>
            <person name="Birren B."/>
        </authorList>
    </citation>
    <scope>NUCLEOTIDE SEQUENCE [LARGE SCALE GENOMIC DNA]</scope>
    <source>
        <strain evidence="9">RAJ116</strain>
    </source>
</reference>
<feature type="domain" description="Plasmodium falciparum erythrocyte membrane protein 1 acidic terminal segment" evidence="4">
    <location>
        <begin position="2441"/>
        <end position="2934"/>
    </location>
</feature>
<evidence type="ECO:0000313" key="9">
    <source>
        <dbReference type="Proteomes" id="UP000054566"/>
    </source>
</evidence>
<evidence type="ECO:0000313" key="8">
    <source>
        <dbReference type="EMBL" id="KNC35023.1"/>
    </source>
</evidence>
<feature type="domain" description="Duffy-binding-like" evidence="2">
    <location>
        <begin position="587"/>
        <end position="734"/>
    </location>
</feature>
<dbReference type="Pfam" id="PF15447">
    <property type="entry name" value="NTS"/>
    <property type="match status" value="1"/>
</dbReference>
<dbReference type="Pfam" id="PF05424">
    <property type="entry name" value="Duffy_binding"/>
    <property type="match status" value="4"/>
</dbReference>
<dbReference type="FunFam" id="1.20.58.830:FF:000005">
    <property type="entry name" value="Erythrocyte membrane protein 1, PfEMP1"/>
    <property type="match status" value="1"/>
</dbReference>
<name>A0A0L0CRS1_PLAFA</name>
<dbReference type="Gene3D" id="1.20.58.1930">
    <property type="match status" value="1"/>
</dbReference>
<evidence type="ECO:0000259" key="6">
    <source>
        <dbReference type="Pfam" id="PF18562"/>
    </source>
</evidence>
<feature type="region of interest" description="Disordered" evidence="1">
    <location>
        <begin position="2692"/>
        <end position="2721"/>
    </location>
</feature>
<feature type="domain" description="Cysteine-rich interdomain region 1 gamma" evidence="6">
    <location>
        <begin position="1296"/>
        <end position="1345"/>
    </location>
</feature>
<dbReference type="InterPro" id="IPR054595">
    <property type="entry name" value="DBL_C"/>
</dbReference>
<feature type="domain" description="Duffy-antigen binding" evidence="3">
    <location>
        <begin position="2026"/>
        <end position="2207"/>
    </location>
</feature>
<dbReference type="Pfam" id="PF22672">
    <property type="entry name" value="DBL_C"/>
    <property type="match status" value="2"/>
</dbReference>
<evidence type="ECO:0000256" key="1">
    <source>
        <dbReference type="SAM" id="MobiDB-lite"/>
    </source>
</evidence>
<dbReference type="FunFam" id="1.10.1900.40:FF:000001">
    <property type="entry name" value="Erythrocyte membrane protein 1"/>
    <property type="match status" value="1"/>
</dbReference>
<feature type="region of interest" description="Disordered" evidence="1">
    <location>
        <begin position="2168"/>
        <end position="2187"/>
    </location>
</feature>
<feature type="compositionally biased region" description="Basic and acidic residues" evidence="1">
    <location>
        <begin position="728"/>
        <end position="742"/>
    </location>
</feature>
<feature type="compositionally biased region" description="Polar residues" evidence="1">
    <location>
        <begin position="789"/>
        <end position="799"/>
    </location>
</feature>
<evidence type="ECO:0000259" key="5">
    <source>
        <dbReference type="Pfam" id="PF15447"/>
    </source>
</evidence>
<feature type="domain" description="Duffy-antigen binding" evidence="3">
    <location>
        <begin position="1610"/>
        <end position="1782"/>
    </location>
</feature>
<dbReference type="OrthoDB" id="10542989at2759"/>
<feature type="compositionally biased region" description="Acidic residues" evidence="1">
    <location>
        <begin position="775"/>
        <end position="786"/>
    </location>
</feature>
<proteinExistence type="predicted"/>
<organism evidence="8 9">
    <name type="scientific">Plasmodium falciparum RAJ116</name>
    <dbReference type="NCBI Taxonomy" id="580058"/>
    <lineage>
        <taxon>Eukaryota</taxon>
        <taxon>Sar</taxon>
        <taxon>Alveolata</taxon>
        <taxon>Apicomplexa</taxon>
        <taxon>Aconoidasida</taxon>
        <taxon>Haemosporida</taxon>
        <taxon>Plasmodiidae</taxon>
        <taxon>Plasmodium</taxon>
        <taxon>Plasmodium (Laverania)</taxon>
    </lineage>
</organism>
<feature type="compositionally biased region" description="Polar residues" evidence="1">
    <location>
        <begin position="2692"/>
        <end position="2708"/>
    </location>
</feature>
<feature type="compositionally biased region" description="Polar residues" evidence="1">
    <location>
        <begin position="2586"/>
        <end position="2607"/>
    </location>
</feature>
<dbReference type="GO" id="GO:0016020">
    <property type="term" value="C:membrane"/>
    <property type="evidence" value="ECO:0007669"/>
    <property type="project" value="InterPro"/>
</dbReference>
<protein>
    <submittedName>
        <fullName evidence="8">Variant surface protein</fullName>
    </submittedName>
</protein>
<evidence type="ECO:0000259" key="7">
    <source>
        <dbReference type="Pfam" id="PF22672"/>
    </source>
</evidence>
<feature type="domain" description="Duffy-binding-like" evidence="2">
    <location>
        <begin position="1364"/>
        <end position="1510"/>
    </location>
</feature>